<reference evidence="1 2" key="1">
    <citation type="submission" date="2018-08" db="EMBL/GenBank/DDBJ databases">
        <title>A genome reference for cultivated species of the human gut microbiota.</title>
        <authorList>
            <person name="Zou Y."/>
            <person name="Xue W."/>
            <person name="Luo G."/>
        </authorList>
    </citation>
    <scope>NUCLEOTIDE SEQUENCE [LARGE SCALE GENOMIC DNA]</scope>
    <source>
        <strain evidence="1 2">OM03-4</strain>
    </source>
</reference>
<evidence type="ECO:0000313" key="1">
    <source>
        <dbReference type="EMBL" id="RGN93437.1"/>
    </source>
</evidence>
<proteinExistence type="predicted"/>
<accession>A0A396F691</accession>
<protein>
    <submittedName>
        <fullName evidence="1">Uncharacterized protein</fullName>
    </submittedName>
</protein>
<sequence>MSLGVLIECNWKDSFRYYIANPESLKNGTLNRWLLGTYATAQCTSGQKTYGKCTKPIKNLIQWKRPNKNY</sequence>
<gene>
    <name evidence="1" type="ORF">DXB37_11195</name>
</gene>
<dbReference type="EMBL" id="QSVA01000009">
    <property type="protein sequence ID" value="RGN93437.1"/>
    <property type="molecule type" value="Genomic_DNA"/>
</dbReference>
<dbReference type="RefSeq" id="WP_117600527.1">
    <property type="nucleotide sequence ID" value="NZ_BAABYI010000001.1"/>
</dbReference>
<dbReference type="AlphaFoldDB" id="A0A396F691"/>
<comment type="caution">
    <text evidence="1">The sequence shown here is derived from an EMBL/GenBank/DDBJ whole genome shotgun (WGS) entry which is preliminary data.</text>
</comment>
<organism evidence="1 2">
    <name type="scientific">Bacteroides uniformis</name>
    <dbReference type="NCBI Taxonomy" id="820"/>
    <lineage>
        <taxon>Bacteria</taxon>
        <taxon>Pseudomonadati</taxon>
        <taxon>Bacteroidota</taxon>
        <taxon>Bacteroidia</taxon>
        <taxon>Bacteroidales</taxon>
        <taxon>Bacteroidaceae</taxon>
        <taxon>Bacteroides</taxon>
    </lineage>
</organism>
<dbReference type="Proteomes" id="UP000260759">
    <property type="component" value="Unassembled WGS sequence"/>
</dbReference>
<name>A0A396F691_BACUN</name>
<evidence type="ECO:0000313" key="2">
    <source>
        <dbReference type="Proteomes" id="UP000260759"/>
    </source>
</evidence>